<keyword evidence="1" id="KW-0732">Signal</keyword>
<dbReference type="RefSeq" id="WP_189068399.1">
    <property type="nucleotide sequence ID" value="NZ_BMPE01000002.1"/>
</dbReference>
<keyword evidence="3" id="KW-1185">Reference proteome</keyword>
<reference evidence="3" key="1">
    <citation type="journal article" date="2019" name="Int. J. Syst. Evol. Microbiol.">
        <title>The Global Catalogue of Microorganisms (GCM) 10K type strain sequencing project: providing services to taxonomists for standard genome sequencing and annotation.</title>
        <authorList>
            <consortium name="The Broad Institute Genomics Platform"/>
            <consortium name="The Broad Institute Genome Sequencing Center for Infectious Disease"/>
            <person name="Wu L."/>
            <person name="Ma J."/>
        </authorList>
    </citation>
    <scope>NUCLEOTIDE SEQUENCE [LARGE SCALE GENOMIC DNA]</scope>
    <source>
        <strain evidence="3">JCM 19173</strain>
    </source>
</reference>
<evidence type="ECO:0000313" key="3">
    <source>
        <dbReference type="Proteomes" id="UP000604341"/>
    </source>
</evidence>
<evidence type="ECO:0000313" key="2">
    <source>
        <dbReference type="EMBL" id="GGK98094.1"/>
    </source>
</evidence>
<dbReference type="Proteomes" id="UP000604341">
    <property type="component" value="Unassembled WGS sequence"/>
</dbReference>
<proteinExistence type="predicted"/>
<organism evidence="2 3">
    <name type="scientific">Deinococcus radiotolerans</name>
    <dbReference type="NCBI Taxonomy" id="1309407"/>
    <lineage>
        <taxon>Bacteria</taxon>
        <taxon>Thermotogati</taxon>
        <taxon>Deinococcota</taxon>
        <taxon>Deinococci</taxon>
        <taxon>Deinococcales</taxon>
        <taxon>Deinococcaceae</taxon>
        <taxon>Deinococcus</taxon>
    </lineage>
</organism>
<sequence length="151" mass="16570">MRRPLLPMFLASLLCGTVSAASAPTVQSVLRAGQRWQVTVEKNQIAPVTLELKESMTIPGIGLLLQTSNRQQGVLYSIGNVKSSPTVPEHLRVEWMGGATPYQLCVILKPSEQTTLKIFTGFAFHTLNDANTYLSRSTPGDAPRCTLKRMK</sequence>
<protein>
    <submittedName>
        <fullName evidence="2">Uncharacterized protein</fullName>
    </submittedName>
</protein>
<feature type="chain" id="PRO_5046181318" evidence="1">
    <location>
        <begin position="21"/>
        <end position="151"/>
    </location>
</feature>
<name>A0ABQ2FJE4_9DEIO</name>
<evidence type="ECO:0000256" key="1">
    <source>
        <dbReference type="SAM" id="SignalP"/>
    </source>
</evidence>
<feature type="signal peptide" evidence="1">
    <location>
        <begin position="1"/>
        <end position="20"/>
    </location>
</feature>
<dbReference type="EMBL" id="BMPE01000002">
    <property type="protein sequence ID" value="GGK98094.1"/>
    <property type="molecule type" value="Genomic_DNA"/>
</dbReference>
<comment type="caution">
    <text evidence="2">The sequence shown here is derived from an EMBL/GenBank/DDBJ whole genome shotgun (WGS) entry which is preliminary data.</text>
</comment>
<gene>
    <name evidence="2" type="ORF">GCM10010844_15460</name>
</gene>
<accession>A0ABQ2FJE4</accession>